<gene>
    <name evidence="3" type="ORF">ACFSR2_00040</name>
</gene>
<dbReference type="InterPro" id="IPR003423">
    <property type="entry name" value="OMP_efflux"/>
</dbReference>
<reference evidence="4" key="1">
    <citation type="journal article" date="2019" name="Int. J. Syst. Evol. Microbiol.">
        <title>The Global Catalogue of Microorganisms (GCM) 10K type strain sequencing project: providing services to taxonomists for standard genome sequencing and annotation.</title>
        <authorList>
            <consortium name="The Broad Institute Genomics Platform"/>
            <consortium name="The Broad Institute Genome Sequencing Center for Infectious Disease"/>
            <person name="Wu L."/>
            <person name="Ma J."/>
        </authorList>
    </citation>
    <scope>NUCLEOTIDE SEQUENCE [LARGE SCALE GENOMIC DNA]</scope>
    <source>
        <strain evidence="4">KCTC 52344</strain>
    </source>
</reference>
<evidence type="ECO:0000256" key="2">
    <source>
        <dbReference type="SAM" id="SignalP"/>
    </source>
</evidence>
<keyword evidence="4" id="KW-1185">Reference proteome</keyword>
<dbReference type="Proteomes" id="UP001597510">
    <property type="component" value="Unassembled WGS sequence"/>
</dbReference>
<protein>
    <submittedName>
        <fullName evidence="3">TolC family protein</fullName>
    </submittedName>
</protein>
<evidence type="ECO:0000256" key="1">
    <source>
        <dbReference type="ARBA" id="ARBA00007613"/>
    </source>
</evidence>
<organism evidence="3 4">
    <name type="scientific">Emticicia soli</name>
    <dbReference type="NCBI Taxonomy" id="2027878"/>
    <lineage>
        <taxon>Bacteria</taxon>
        <taxon>Pseudomonadati</taxon>
        <taxon>Bacteroidota</taxon>
        <taxon>Cytophagia</taxon>
        <taxon>Cytophagales</taxon>
        <taxon>Leadbetterellaceae</taxon>
        <taxon>Emticicia</taxon>
    </lineage>
</organism>
<feature type="chain" id="PRO_5046637101" evidence="2">
    <location>
        <begin position="20"/>
        <end position="430"/>
    </location>
</feature>
<dbReference type="Gene3D" id="1.20.1600.10">
    <property type="entry name" value="Outer membrane efflux proteins (OEP)"/>
    <property type="match status" value="1"/>
</dbReference>
<keyword evidence="2" id="KW-0732">Signal</keyword>
<evidence type="ECO:0000313" key="3">
    <source>
        <dbReference type="EMBL" id="MFD2519251.1"/>
    </source>
</evidence>
<dbReference type="EMBL" id="JBHULC010000001">
    <property type="protein sequence ID" value="MFD2519251.1"/>
    <property type="molecule type" value="Genomic_DNA"/>
</dbReference>
<dbReference type="RefSeq" id="WP_340237942.1">
    <property type="nucleotide sequence ID" value="NZ_JBBEWC010000009.1"/>
</dbReference>
<evidence type="ECO:0000313" key="4">
    <source>
        <dbReference type="Proteomes" id="UP001597510"/>
    </source>
</evidence>
<comment type="similarity">
    <text evidence="1">Belongs to the outer membrane factor (OMF) (TC 1.B.17) family.</text>
</comment>
<name>A0ABW5IZW8_9BACT</name>
<dbReference type="Pfam" id="PF02321">
    <property type="entry name" value="OEP"/>
    <property type="match status" value="2"/>
</dbReference>
<dbReference type="SUPFAM" id="SSF56954">
    <property type="entry name" value="Outer membrane efflux proteins (OEP)"/>
    <property type="match status" value="1"/>
</dbReference>
<comment type="caution">
    <text evidence="3">The sequence shown here is derived from an EMBL/GenBank/DDBJ whole genome shotgun (WGS) entry which is preliminary data.</text>
</comment>
<accession>A0ABW5IZW8</accession>
<sequence>MKRIKKTVFLWLFCVKAFAAGDSLKINLRELEEVFLQKNALLMAHKFDIDANRAAIIQAKLWENPTLSFEQMLYNNQTRSILPILGLNDAKGSPTTQQAVQLQQLFYLAGKRTKRAALAETSTQIAEDAYYDALRGLKYELRNSFYDLYYLQNIIKIYDEEITSLVKTLSGMNTLLEKGIIPIKDITRVRALQFALETERKDLTVQMLERQATLRIITGTRNEVYFVPQAEKNAIDAISLQSLTLDNLITTALENRPDLKLQQSSLKLEQQNLVYQKALKVPDLQAGLSYDRAGSSVPNYFAATFQIGLPIFNKNQGNIKAAEYRIQAAQKQVVSQEDRIIGDIQLAYRKAIEADQLYKGYDKAFMIDFDKLFDNVKVSFEKQIISMLEFIDFYESYKSSAVQMNRLQNDRMNAIEEINFMAGKDVIGLP</sequence>
<dbReference type="InterPro" id="IPR010131">
    <property type="entry name" value="MdtP/NodT-like"/>
</dbReference>
<proteinExistence type="inferred from homology"/>
<dbReference type="PANTHER" id="PTHR30203">
    <property type="entry name" value="OUTER MEMBRANE CATION EFFLUX PROTEIN"/>
    <property type="match status" value="1"/>
</dbReference>
<feature type="signal peptide" evidence="2">
    <location>
        <begin position="1"/>
        <end position="19"/>
    </location>
</feature>
<dbReference type="PANTHER" id="PTHR30203:SF23">
    <property type="entry name" value="OUTER MEMBRANE EFFLUX PROTEIN"/>
    <property type="match status" value="1"/>
</dbReference>